<accession>A0A0E9TCI5</accession>
<proteinExistence type="predicted"/>
<evidence type="ECO:0000313" key="1">
    <source>
        <dbReference type="EMBL" id="JAH51394.1"/>
    </source>
</evidence>
<sequence length="13" mass="1472">MFSVKTTLIECIS</sequence>
<protein>
    <submittedName>
        <fullName evidence="1">Uncharacterized protein</fullName>
    </submittedName>
</protein>
<dbReference type="EMBL" id="GBXM01057183">
    <property type="protein sequence ID" value="JAH51394.1"/>
    <property type="molecule type" value="Transcribed_RNA"/>
</dbReference>
<organism evidence="1">
    <name type="scientific">Anguilla anguilla</name>
    <name type="common">European freshwater eel</name>
    <name type="synonym">Muraena anguilla</name>
    <dbReference type="NCBI Taxonomy" id="7936"/>
    <lineage>
        <taxon>Eukaryota</taxon>
        <taxon>Metazoa</taxon>
        <taxon>Chordata</taxon>
        <taxon>Craniata</taxon>
        <taxon>Vertebrata</taxon>
        <taxon>Euteleostomi</taxon>
        <taxon>Actinopterygii</taxon>
        <taxon>Neopterygii</taxon>
        <taxon>Teleostei</taxon>
        <taxon>Anguilliformes</taxon>
        <taxon>Anguillidae</taxon>
        <taxon>Anguilla</taxon>
    </lineage>
</organism>
<name>A0A0E9TCI5_ANGAN</name>
<reference evidence="1" key="2">
    <citation type="journal article" date="2015" name="Fish Shellfish Immunol.">
        <title>Early steps in the European eel (Anguilla anguilla)-Vibrio vulnificus interaction in the gills: Role of the RtxA13 toxin.</title>
        <authorList>
            <person name="Callol A."/>
            <person name="Pajuelo D."/>
            <person name="Ebbesson L."/>
            <person name="Teles M."/>
            <person name="MacKenzie S."/>
            <person name="Amaro C."/>
        </authorList>
    </citation>
    <scope>NUCLEOTIDE SEQUENCE</scope>
</reference>
<reference evidence="1" key="1">
    <citation type="submission" date="2014-11" db="EMBL/GenBank/DDBJ databases">
        <authorList>
            <person name="Amaro Gonzalez C."/>
        </authorList>
    </citation>
    <scope>NUCLEOTIDE SEQUENCE</scope>
</reference>